<dbReference type="EMBL" id="PKSM01000217">
    <property type="protein sequence ID" value="POW02288.1"/>
    <property type="molecule type" value="Genomic_DNA"/>
</dbReference>
<reference evidence="2 3" key="1">
    <citation type="submission" date="2017-12" db="EMBL/GenBank/DDBJ databases">
        <title>Gene loss provides genomic basis for host adaptation in cereal stripe rust fungi.</title>
        <authorList>
            <person name="Xia C."/>
        </authorList>
    </citation>
    <scope>NUCLEOTIDE SEQUENCE [LARGE SCALE GENOMIC DNA]</scope>
    <source>
        <strain evidence="2 3">93TX-2</strain>
    </source>
</reference>
<reference evidence="3" key="3">
    <citation type="journal article" date="2018" name="Mol. Plant Microbe Interact.">
        <title>Genome sequence resources for the wheat stripe rust pathogen (Puccinia striiformis f. sp. tritici) and the barley stripe rust pathogen (Puccinia striiformis f. sp. hordei).</title>
        <authorList>
            <person name="Xia C."/>
            <person name="Wang M."/>
            <person name="Yin C."/>
            <person name="Cornejo O.E."/>
            <person name="Hulbert S.H."/>
            <person name="Chen X."/>
        </authorList>
    </citation>
    <scope>NUCLEOTIDE SEQUENCE [LARGE SCALE GENOMIC DNA]</scope>
    <source>
        <strain evidence="3">93TX-2</strain>
    </source>
</reference>
<evidence type="ECO:0000256" key="1">
    <source>
        <dbReference type="SAM" id="MobiDB-lite"/>
    </source>
</evidence>
<dbReference type="AlphaFoldDB" id="A0A2S4UYD8"/>
<gene>
    <name evidence="2" type="ORF">PSHT_12161</name>
</gene>
<reference evidence="3" key="2">
    <citation type="journal article" date="2018" name="BMC Genomics">
        <title>Genomic insights into host adaptation between the wheat stripe rust pathogen (Puccinia striiformis f. sp. tritici) and the barley stripe rust pathogen (Puccinia striiformis f. sp. hordei).</title>
        <authorList>
            <person name="Xia C."/>
            <person name="Wang M."/>
            <person name="Yin C."/>
            <person name="Cornejo O.E."/>
            <person name="Hulbert S.H."/>
            <person name="Chen X."/>
        </authorList>
    </citation>
    <scope>NUCLEOTIDE SEQUENCE [LARGE SCALE GENOMIC DNA]</scope>
    <source>
        <strain evidence="3">93TX-2</strain>
    </source>
</reference>
<evidence type="ECO:0000313" key="3">
    <source>
        <dbReference type="Proteomes" id="UP000238274"/>
    </source>
</evidence>
<dbReference type="VEuPathDB" id="FungiDB:PSHT_12161"/>
<comment type="caution">
    <text evidence="2">The sequence shown here is derived from an EMBL/GenBank/DDBJ whole genome shotgun (WGS) entry which is preliminary data.</text>
</comment>
<sequence>MSFRDIQNAAIDENSRLPAQNLASTSATSKRSPALANPAPVRKRRDTSDP</sequence>
<protein>
    <submittedName>
        <fullName evidence="2">Uncharacterized protein</fullName>
    </submittedName>
</protein>
<organism evidence="2 3">
    <name type="scientific">Puccinia striiformis</name>
    <dbReference type="NCBI Taxonomy" id="27350"/>
    <lineage>
        <taxon>Eukaryota</taxon>
        <taxon>Fungi</taxon>
        <taxon>Dikarya</taxon>
        <taxon>Basidiomycota</taxon>
        <taxon>Pucciniomycotina</taxon>
        <taxon>Pucciniomycetes</taxon>
        <taxon>Pucciniales</taxon>
        <taxon>Pucciniaceae</taxon>
        <taxon>Puccinia</taxon>
    </lineage>
</organism>
<evidence type="ECO:0000313" key="2">
    <source>
        <dbReference type="EMBL" id="POW02288.1"/>
    </source>
</evidence>
<name>A0A2S4UYD8_9BASI</name>
<feature type="compositionally biased region" description="Basic residues" evidence="1">
    <location>
        <begin position="41"/>
        <end position="50"/>
    </location>
</feature>
<dbReference type="Proteomes" id="UP000238274">
    <property type="component" value="Unassembled WGS sequence"/>
</dbReference>
<proteinExistence type="predicted"/>
<feature type="region of interest" description="Disordered" evidence="1">
    <location>
        <begin position="1"/>
        <end position="50"/>
    </location>
</feature>
<keyword evidence="3" id="KW-1185">Reference proteome</keyword>
<feature type="compositionally biased region" description="Polar residues" evidence="1">
    <location>
        <begin position="17"/>
        <end position="31"/>
    </location>
</feature>
<accession>A0A2S4UYD8</accession>